<reference evidence="1" key="1">
    <citation type="journal article" date="2020" name="Stud. Mycol.">
        <title>101 Dothideomycetes genomes: a test case for predicting lifestyles and emergence of pathogens.</title>
        <authorList>
            <person name="Haridas S."/>
            <person name="Albert R."/>
            <person name="Binder M."/>
            <person name="Bloem J."/>
            <person name="Labutti K."/>
            <person name="Salamov A."/>
            <person name="Andreopoulos B."/>
            <person name="Baker S."/>
            <person name="Barry K."/>
            <person name="Bills G."/>
            <person name="Bluhm B."/>
            <person name="Cannon C."/>
            <person name="Castanera R."/>
            <person name="Culley D."/>
            <person name="Daum C."/>
            <person name="Ezra D."/>
            <person name="Gonzalez J."/>
            <person name="Henrissat B."/>
            <person name="Kuo A."/>
            <person name="Liang C."/>
            <person name="Lipzen A."/>
            <person name="Lutzoni F."/>
            <person name="Magnuson J."/>
            <person name="Mondo S."/>
            <person name="Nolan M."/>
            <person name="Ohm R."/>
            <person name="Pangilinan J."/>
            <person name="Park H.-J."/>
            <person name="Ramirez L."/>
            <person name="Alfaro M."/>
            <person name="Sun H."/>
            <person name="Tritt A."/>
            <person name="Yoshinaga Y."/>
            <person name="Zwiers L.-H."/>
            <person name="Turgeon B."/>
            <person name="Goodwin S."/>
            <person name="Spatafora J."/>
            <person name="Crous P."/>
            <person name="Grigoriev I."/>
        </authorList>
    </citation>
    <scope>NUCLEOTIDE SEQUENCE</scope>
    <source>
        <strain evidence="1">ATCC 200398</strain>
    </source>
</reference>
<evidence type="ECO:0000313" key="2">
    <source>
        <dbReference type="Proteomes" id="UP000799755"/>
    </source>
</evidence>
<accession>A0ACB6QDD3</accession>
<comment type="caution">
    <text evidence="1">The sequence shown here is derived from an EMBL/GenBank/DDBJ whole genome shotgun (WGS) entry which is preliminary data.</text>
</comment>
<dbReference type="Proteomes" id="UP000799755">
    <property type="component" value="Unassembled WGS sequence"/>
</dbReference>
<dbReference type="EMBL" id="MU003533">
    <property type="protein sequence ID" value="KAF2464906.1"/>
    <property type="molecule type" value="Genomic_DNA"/>
</dbReference>
<gene>
    <name evidence="1" type="ORF">BDR25DRAFT_361130</name>
</gene>
<organism evidence="1 2">
    <name type="scientific">Lindgomyces ingoldianus</name>
    <dbReference type="NCBI Taxonomy" id="673940"/>
    <lineage>
        <taxon>Eukaryota</taxon>
        <taxon>Fungi</taxon>
        <taxon>Dikarya</taxon>
        <taxon>Ascomycota</taxon>
        <taxon>Pezizomycotina</taxon>
        <taxon>Dothideomycetes</taxon>
        <taxon>Pleosporomycetidae</taxon>
        <taxon>Pleosporales</taxon>
        <taxon>Lindgomycetaceae</taxon>
        <taxon>Lindgomyces</taxon>
    </lineage>
</organism>
<proteinExistence type="predicted"/>
<evidence type="ECO:0000313" key="1">
    <source>
        <dbReference type="EMBL" id="KAF2464906.1"/>
    </source>
</evidence>
<protein>
    <submittedName>
        <fullName evidence="1">Uncharacterized protein</fullName>
    </submittedName>
</protein>
<keyword evidence="2" id="KW-1185">Reference proteome</keyword>
<name>A0ACB6QDD3_9PLEO</name>
<sequence>MEKVRKRQAGSLNRAGRRLNLCARDFRRKLIETFSFLFPGKLAQKIFLPPNGEAIVSRGGSRKREGGAVEHTDREGGDASEFTCKASFLRWALITIRGDCFSISMHHQRGINHQTLQVSPSRCAASGAYIPRRTSLSKIDAELLPSSKPQSGNSGLQTAGWRHAYRLSYHSETSNGKKQLGLAAALSSRLKRIERRGENPHKRSVEYIALRRVSGPDLQLLATAHHRSTSPLQGVLKWLPSPSFLDLPLQIVKSLFDYYNHSQLEYWKYISIKAARSLRSKTTFKSAPNWRRIYASNPF</sequence>